<feature type="transmembrane region" description="Helical" evidence="2">
    <location>
        <begin position="35"/>
        <end position="58"/>
    </location>
</feature>
<feature type="region of interest" description="Disordered" evidence="1">
    <location>
        <begin position="148"/>
        <end position="171"/>
    </location>
</feature>
<evidence type="ECO:0000313" key="3">
    <source>
        <dbReference type="EMBL" id="MBM6616675.1"/>
    </source>
</evidence>
<feature type="transmembrane region" description="Helical" evidence="2">
    <location>
        <begin position="79"/>
        <end position="104"/>
    </location>
</feature>
<keyword evidence="4" id="KW-1185">Reference proteome</keyword>
<feature type="compositionally biased region" description="Basic and acidic residues" evidence="1">
    <location>
        <begin position="148"/>
        <end position="161"/>
    </location>
</feature>
<evidence type="ECO:0000313" key="4">
    <source>
        <dbReference type="Proteomes" id="UP001518925"/>
    </source>
</evidence>
<gene>
    <name evidence="3" type="ORF">JR050_03140</name>
</gene>
<keyword evidence="2" id="KW-1133">Transmembrane helix</keyword>
<reference evidence="3 4" key="1">
    <citation type="submission" date="2021-02" db="EMBL/GenBank/DDBJ databases">
        <title>Bacillus sp. RD4P76, an endophyte from a halophyte.</title>
        <authorList>
            <person name="Sun J.-Q."/>
        </authorList>
    </citation>
    <scope>NUCLEOTIDE SEQUENCE [LARGE SCALE GENOMIC DNA]</scope>
    <source>
        <strain evidence="3 4">RD4P76</strain>
    </source>
</reference>
<comment type="caution">
    <text evidence="3">The sequence shown here is derived from an EMBL/GenBank/DDBJ whole genome shotgun (WGS) entry which is preliminary data.</text>
</comment>
<protein>
    <submittedName>
        <fullName evidence="3">Uncharacterized protein</fullName>
    </submittedName>
</protein>
<name>A0ABS2DDY6_9BACI</name>
<dbReference type="EMBL" id="JAFELM010000015">
    <property type="protein sequence ID" value="MBM6616675.1"/>
    <property type="molecule type" value="Genomic_DNA"/>
</dbReference>
<dbReference type="RefSeq" id="WP_204202065.1">
    <property type="nucleotide sequence ID" value="NZ_JAFELM010000015.1"/>
</dbReference>
<dbReference type="Proteomes" id="UP001518925">
    <property type="component" value="Unassembled WGS sequence"/>
</dbReference>
<feature type="transmembrane region" description="Helical" evidence="2">
    <location>
        <begin position="116"/>
        <end position="135"/>
    </location>
</feature>
<feature type="transmembrane region" description="Helical" evidence="2">
    <location>
        <begin position="7"/>
        <end position="29"/>
    </location>
</feature>
<accession>A0ABS2DDY6</accession>
<sequence>MQRWLKALILTYLSLLFFGSFVAVGGLWTGKVEEWLPFVSDIEIFLYYFFAGAIGGSLRHLYMFSKNYMKGELTDYRKWIMYVFYPIFATGTAVISVTLIQSGFLFIEFAEYDDGPLAQISIAFFVGFGFNRFLAKLSELSKNIFQSNKKDKNGDNGRTENEDNSEQMSLF</sequence>
<keyword evidence="2" id="KW-0472">Membrane</keyword>
<evidence type="ECO:0000256" key="2">
    <source>
        <dbReference type="SAM" id="Phobius"/>
    </source>
</evidence>
<proteinExistence type="predicted"/>
<organism evidence="3 4">
    <name type="scientific">Bacillus suaedaesalsae</name>
    <dbReference type="NCBI Taxonomy" id="2810349"/>
    <lineage>
        <taxon>Bacteria</taxon>
        <taxon>Bacillati</taxon>
        <taxon>Bacillota</taxon>
        <taxon>Bacilli</taxon>
        <taxon>Bacillales</taxon>
        <taxon>Bacillaceae</taxon>
        <taxon>Bacillus</taxon>
    </lineage>
</organism>
<evidence type="ECO:0000256" key="1">
    <source>
        <dbReference type="SAM" id="MobiDB-lite"/>
    </source>
</evidence>
<keyword evidence="2" id="KW-0812">Transmembrane</keyword>